<evidence type="ECO:0000256" key="1">
    <source>
        <dbReference type="ARBA" id="ARBA00005672"/>
    </source>
</evidence>
<dbReference type="Gene3D" id="2.130.10.10">
    <property type="entry name" value="YVTN repeat-like/Quinoprotein amine dehydrogenase"/>
    <property type="match status" value="1"/>
</dbReference>
<dbReference type="PANTHER" id="PTHR14205">
    <property type="entry name" value="WD-REPEAT PROTEIN"/>
    <property type="match status" value="1"/>
</dbReference>
<dbReference type="Pfam" id="PF00400">
    <property type="entry name" value="WD40"/>
    <property type="match status" value="1"/>
</dbReference>
<accession>A0A914SAA4</accession>
<reference evidence="3" key="1">
    <citation type="submission" date="2022-11" db="UniProtKB">
        <authorList>
            <consortium name="WormBaseParasite"/>
        </authorList>
    </citation>
    <scope>IDENTIFICATION</scope>
</reference>
<keyword evidence="2" id="KW-1185">Reference proteome</keyword>
<dbReference type="GO" id="GO:0016567">
    <property type="term" value="P:protein ubiquitination"/>
    <property type="evidence" value="ECO:0007669"/>
    <property type="project" value="TreeGrafter"/>
</dbReference>
<organism evidence="2 3">
    <name type="scientific">Parascaris equorum</name>
    <name type="common">Equine roundworm</name>
    <dbReference type="NCBI Taxonomy" id="6256"/>
    <lineage>
        <taxon>Eukaryota</taxon>
        <taxon>Metazoa</taxon>
        <taxon>Ecdysozoa</taxon>
        <taxon>Nematoda</taxon>
        <taxon>Chromadorea</taxon>
        <taxon>Rhabditida</taxon>
        <taxon>Spirurina</taxon>
        <taxon>Ascaridomorpha</taxon>
        <taxon>Ascaridoidea</taxon>
        <taxon>Ascarididae</taxon>
        <taxon>Parascaris</taxon>
    </lineage>
</organism>
<sequence>MIKEANPPTVRSMDFNPNMQYTIATCGDDCRVALWDARKTIEPLKTLHDHSHW</sequence>
<dbReference type="InterPro" id="IPR040323">
    <property type="entry name" value="EIPR1"/>
</dbReference>
<evidence type="ECO:0000313" key="2">
    <source>
        <dbReference type="Proteomes" id="UP000887564"/>
    </source>
</evidence>
<dbReference type="WBParaSite" id="PEQ_0001420401-mRNA-1">
    <property type="protein sequence ID" value="PEQ_0001420401-mRNA-1"/>
    <property type="gene ID" value="PEQ_0001420401"/>
</dbReference>
<dbReference type="InterPro" id="IPR001680">
    <property type="entry name" value="WD40_rpt"/>
</dbReference>
<dbReference type="InterPro" id="IPR036322">
    <property type="entry name" value="WD40_repeat_dom_sf"/>
</dbReference>
<evidence type="ECO:0000313" key="3">
    <source>
        <dbReference type="WBParaSite" id="PEQ_0001420401-mRNA-1"/>
    </source>
</evidence>
<dbReference type="PANTHER" id="PTHR14205:SF15">
    <property type="entry name" value="EARP AND GARP COMPLEX-INTERACTING PROTEIN 1"/>
    <property type="match status" value="1"/>
</dbReference>
<name>A0A914SAA4_PAREQ</name>
<dbReference type="Proteomes" id="UP000887564">
    <property type="component" value="Unplaced"/>
</dbReference>
<dbReference type="InterPro" id="IPR015943">
    <property type="entry name" value="WD40/YVTN_repeat-like_dom_sf"/>
</dbReference>
<dbReference type="AlphaFoldDB" id="A0A914SAA4"/>
<protein>
    <submittedName>
        <fullName evidence="3">Uncharacterized protein</fullName>
    </submittedName>
</protein>
<comment type="similarity">
    <text evidence="1">Belongs to the WD repeat EIPR1 family.</text>
</comment>
<proteinExistence type="inferred from homology"/>
<dbReference type="SUPFAM" id="SSF50978">
    <property type="entry name" value="WD40 repeat-like"/>
    <property type="match status" value="1"/>
</dbReference>